<sequence>MMKYATHVCSLMRVRKVTCFPLATHGELSRRCGYHGSSTRSLGWYWRGTSCWNRGPATVHVCMCVHRFN</sequence>
<reference evidence="1" key="1">
    <citation type="submission" date="2018-01" db="EMBL/GenBank/DDBJ databases">
        <title>An insight into the sialome of Amazonian anophelines.</title>
        <authorList>
            <person name="Ribeiro J.M."/>
            <person name="Scarpassa V."/>
            <person name="Calvo E."/>
        </authorList>
    </citation>
    <scope>NUCLEOTIDE SEQUENCE</scope>
</reference>
<accession>A0A2M4D729</accession>
<evidence type="ECO:0000313" key="1">
    <source>
        <dbReference type="EMBL" id="MBW73382.1"/>
    </source>
</evidence>
<protein>
    <submittedName>
        <fullName evidence="1">Putative secreted protein</fullName>
    </submittedName>
</protein>
<dbReference type="EMBL" id="GGFL01009204">
    <property type="protein sequence ID" value="MBW73382.1"/>
    <property type="molecule type" value="Transcribed_RNA"/>
</dbReference>
<proteinExistence type="predicted"/>
<dbReference type="AlphaFoldDB" id="A0A2M4D729"/>
<organism evidence="1">
    <name type="scientific">Anopheles darlingi</name>
    <name type="common">Mosquito</name>
    <dbReference type="NCBI Taxonomy" id="43151"/>
    <lineage>
        <taxon>Eukaryota</taxon>
        <taxon>Metazoa</taxon>
        <taxon>Ecdysozoa</taxon>
        <taxon>Arthropoda</taxon>
        <taxon>Hexapoda</taxon>
        <taxon>Insecta</taxon>
        <taxon>Pterygota</taxon>
        <taxon>Neoptera</taxon>
        <taxon>Endopterygota</taxon>
        <taxon>Diptera</taxon>
        <taxon>Nematocera</taxon>
        <taxon>Culicoidea</taxon>
        <taxon>Culicidae</taxon>
        <taxon>Anophelinae</taxon>
        <taxon>Anopheles</taxon>
    </lineage>
</organism>
<name>A0A2M4D729_ANODA</name>